<keyword evidence="1" id="KW-0456">Lyase</keyword>
<dbReference type="GO" id="GO:0008747">
    <property type="term" value="F:N-acetylneuraminate lyase activity"/>
    <property type="evidence" value="ECO:0007669"/>
    <property type="project" value="TreeGrafter"/>
</dbReference>
<gene>
    <name evidence="3" type="ORF">DI586_10245</name>
</gene>
<sequence>MSAQFFGSITAMITPFKDDEVDYKAFEKFIQWQIEEGSHGLVPSGTTGESPTLTYDETKLIFELCTQTVKS</sequence>
<protein>
    <submittedName>
        <fullName evidence="3">4-hydroxy-tetrahydrodipicolinate synthase</fullName>
    </submittedName>
</protein>
<dbReference type="GO" id="GO:0019262">
    <property type="term" value="P:N-acetylneuraminate catabolic process"/>
    <property type="evidence" value="ECO:0007669"/>
    <property type="project" value="TreeGrafter"/>
</dbReference>
<dbReference type="InterPro" id="IPR020624">
    <property type="entry name" value="Schiff_base-form_aldolases_CS"/>
</dbReference>
<dbReference type="PANTHER" id="PTHR42849:SF1">
    <property type="entry name" value="N-ACETYLNEURAMINATE LYASE"/>
    <property type="match status" value="1"/>
</dbReference>
<evidence type="ECO:0000256" key="1">
    <source>
        <dbReference type="ARBA" id="ARBA00023239"/>
    </source>
</evidence>
<reference evidence="3 4" key="1">
    <citation type="submission" date="2017-08" db="EMBL/GenBank/DDBJ databases">
        <title>Infants hospitalized years apart are colonized by the same room-sourced microbial strains.</title>
        <authorList>
            <person name="Brooks B."/>
            <person name="Olm M.R."/>
            <person name="Firek B.A."/>
            <person name="Baker R."/>
            <person name="Thomas B.C."/>
            <person name="Morowitz M.J."/>
            <person name="Banfield J.F."/>
        </authorList>
    </citation>
    <scope>NUCLEOTIDE SEQUENCE [LARGE SCALE GENOMIC DNA]</scope>
    <source>
        <strain evidence="3">S2_006_000_R2_64</strain>
    </source>
</reference>
<name>A0A2W5HK48_9BACT</name>
<dbReference type="Proteomes" id="UP000249739">
    <property type="component" value="Unassembled WGS sequence"/>
</dbReference>
<dbReference type="InterPro" id="IPR002220">
    <property type="entry name" value="DapA-like"/>
</dbReference>
<evidence type="ECO:0000313" key="4">
    <source>
        <dbReference type="Proteomes" id="UP000249739"/>
    </source>
</evidence>
<dbReference type="Pfam" id="PF00701">
    <property type="entry name" value="DHDPS"/>
    <property type="match status" value="1"/>
</dbReference>
<dbReference type="Gene3D" id="3.20.20.70">
    <property type="entry name" value="Aldolase class I"/>
    <property type="match status" value="1"/>
</dbReference>
<dbReference type="AlphaFoldDB" id="A0A2W5HK48"/>
<comment type="caution">
    <text evidence="3">The sequence shown here is derived from an EMBL/GenBank/DDBJ whole genome shotgun (WGS) entry which is preliminary data.</text>
</comment>
<organism evidence="3 4">
    <name type="scientific">Micavibrio aeruginosavorus</name>
    <dbReference type="NCBI Taxonomy" id="349221"/>
    <lineage>
        <taxon>Bacteria</taxon>
        <taxon>Pseudomonadati</taxon>
        <taxon>Bdellovibrionota</taxon>
        <taxon>Bdellovibrionia</taxon>
        <taxon>Bdellovibrionales</taxon>
        <taxon>Pseudobdellovibrionaceae</taxon>
        <taxon>Micavibrio</taxon>
    </lineage>
</organism>
<evidence type="ECO:0000256" key="2">
    <source>
        <dbReference type="ARBA" id="ARBA00023270"/>
    </source>
</evidence>
<evidence type="ECO:0000313" key="3">
    <source>
        <dbReference type="EMBL" id="PZP54149.1"/>
    </source>
</evidence>
<dbReference type="EMBL" id="QFOT01000150">
    <property type="protein sequence ID" value="PZP54149.1"/>
    <property type="molecule type" value="Genomic_DNA"/>
</dbReference>
<dbReference type="SUPFAM" id="SSF51569">
    <property type="entry name" value="Aldolase"/>
    <property type="match status" value="1"/>
</dbReference>
<dbReference type="PROSITE" id="PS00665">
    <property type="entry name" value="DHDPS_1"/>
    <property type="match status" value="1"/>
</dbReference>
<feature type="non-terminal residue" evidence="3">
    <location>
        <position position="71"/>
    </location>
</feature>
<keyword evidence="2" id="KW-0704">Schiff base</keyword>
<proteinExistence type="predicted"/>
<dbReference type="InterPro" id="IPR013785">
    <property type="entry name" value="Aldolase_TIM"/>
</dbReference>
<dbReference type="PANTHER" id="PTHR42849">
    <property type="entry name" value="N-ACETYLNEURAMINATE LYASE"/>
    <property type="match status" value="1"/>
</dbReference>
<accession>A0A2W5HK48</accession>
<dbReference type="GO" id="GO:0005829">
    <property type="term" value="C:cytosol"/>
    <property type="evidence" value="ECO:0007669"/>
    <property type="project" value="TreeGrafter"/>
</dbReference>